<dbReference type="CDD" id="cd00038">
    <property type="entry name" value="CAP_ED"/>
    <property type="match status" value="1"/>
</dbReference>
<comment type="caution">
    <text evidence="5">The sequence shown here is derived from an EMBL/GenBank/DDBJ whole genome shotgun (WGS) entry which is preliminary data.</text>
</comment>
<dbReference type="Pfam" id="PF00571">
    <property type="entry name" value="CBS"/>
    <property type="match status" value="1"/>
</dbReference>
<dbReference type="SUPFAM" id="SSF54631">
    <property type="entry name" value="CBS-domain pair"/>
    <property type="match status" value="1"/>
</dbReference>
<dbReference type="EMBL" id="PVZS01000014">
    <property type="protein sequence ID" value="PSC04420.1"/>
    <property type="molecule type" value="Genomic_DNA"/>
</dbReference>
<feature type="domain" description="Cyclic nucleotide-binding" evidence="3">
    <location>
        <begin position="11"/>
        <end position="125"/>
    </location>
</feature>
<sequence>MTQAFDASTPPFDRLDARQVETLRAALDIGYYRPGETLIAQNAQSESLFIVLKGTVEERDRDELIALLGPGDAFDSRAIVQGESGHAFVARDECLCWLAPKVVILDLIKRSPRFASFFYLDISRKLDALEREAEDQRVGSLMRARLAEVFTHPAQFIDAGESIEAAGRQMQDCNSNTLFVRDTGRVGVITGMNLAKGVILRRLPLETPVRELAHFDVVRLRPDDFVFEALLLMTKHNKRRVALHDGERYVGIVEDIDLLSFIAGATQIVAGRIDRATSLDELGAAAAEINAQVRVLRRQGLKVQVIAEIVSDLNRRLLARLFELVAPASIREAGCLIVMGSEGRGEQTIRTDQDNGLILSRPVDEADLTQFRAAFSGALEQFGFPPCPGRVMVSNPFWSRPLADFVEDFRRWLTLPDEDTQLNIAIFIDAEAVAGDAALLEQAKKALIGGMRGEQATLARFAKAVDAFETPIGLFNQLITAEGKGDALDLKRGGIFPIVHGARALALEKGVTETGTTARLAKLGRLGMLRPEFVSELVDAFQFLMTLRLDSQLAQAAGGSGALVRPAELSTMERDLLRDAFRVVKQFREIVRRHFNLGMF</sequence>
<dbReference type="InterPro" id="IPR014710">
    <property type="entry name" value="RmlC-like_jellyroll"/>
</dbReference>
<dbReference type="InterPro" id="IPR018821">
    <property type="entry name" value="DUF294_put_nucleoTrafse_sb-bd"/>
</dbReference>
<proteinExistence type="predicted"/>
<evidence type="ECO:0000256" key="1">
    <source>
        <dbReference type="ARBA" id="ARBA00023122"/>
    </source>
</evidence>
<gene>
    <name evidence="5" type="ORF">SLNSH_14465</name>
</gene>
<dbReference type="SMART" id="SM00100">
    <property type="entry name" value="cNMP"/>
    <property type="match status" value="1"/>
</dbReference>
<organism evidence="5 6">
    <name type="scientific">Alsobacter soli</name>
    <dbReference type="NCBI Taxonomy" id="2109933"/>
    <lineage>
        <taxon>Bacteria</taxon>
        <taxon>Pseudomonadati</taxon>
        <taxon>Pseudomonadota</taxon>
        <taxon>Alphaproteobacteria</taxon>
        <taxon>Hyphomicrobiales</taxon>
        <taxon>Alsobacteraceae</taxon>
        <taxon>Alsobacter</taxon>
    </lineage>
</organism>
<evidence type="ECO:0000259" key="3">
    <source>
        <dbReference type="PROSITE" id="PS50042"/>
    </source>
</evidence>
<evidence type="ECO:0000313" key="6">
    <source>
        <dbReference type="Proteomes" id="UP000239772"/>
    </source>
</evidence>
<dbReference type="Pfam" id="PF00027">
    <property type="entry name" value="cNMP_binding"/>
    <property type="match status" value="1"/>
</dbReference>
<evidence type="ECO:0000313" key="5">
    <source>
        <dbReference type="EMBL" id="PSC04420.1"/>
    </source>
</evidence>
<dbReference type="PROSITE" id="PS51371">
    <property type="entry name" value="CBS"/>
    <property type="match status" value="1"/>
</dbReference>
<dbReference type="InterPro" id="IPR051257">
    <property type="entry name" value="Diverse_CBS-Domain"/>
</dbReference>
<keyword evidence="1 2" id="KW-0129">CBS domain</keyword>
<dbReference type="Proteomes" id="UP000239772">
    <property type="component" value="Unassembled WGS sequence"/>
</dbReference>
<evidence type="ECO:0000259" key="4">
    <source>
        <dbReference type="PROSITE" id="PS51371"/>
    </source>
</evidence>
<dbReference type="Pfam" id="PF10335">
    <property type="entry name" value="DUF294_C"/>
    <property type="match status" value="1"/>
</dbReference>
<dbReference type="SUPFAM" id="SSF51206">
    <property type="entry name" value="cAMP-binding domain-like"/>
    <property type="match status" value="1"/>
</dbReference>
<dbReference type="SMART" id="SM00116">
    <property type="entry name" value="CBS"/>
    <property type="match status" value="1"/>
</dbReference>
<dbReference type="CDD" id="cd05401">
    <property type="entry name" value="NT_GlnE_GlnD_like"/>
    <property type="match status" value="1"/>
</dbReference>
<dbReference type="PANTHER" id="PTHR43080:SF2">
    <property type="entry name" value="CBS DOMAIN-CONTAINING PROTEIN"/>
    <property type="match status" value="1"/>
</dbReference>
<feature type="domain" description="CBS" evidence="4">
    <location>
        <begin position="212"/>
        <end position="268"/>
    </location>
</feature>
<dbReference type="Gene3D" id="2.60.120.10">
    <property type="entry name" value="Jelly Rolls"/>
    <property type="match status" value="1"/>
</dbReference>
<dbReference type="InterPro" id="IPR000644">
    <property type="entry name" value="CBS_dom"/>
</dbReference>
<name>A0A2T1HRZ1_9HYPH</name>
<dbReference type="PANTHER" id="PTHR43080">
    <property type="entry name" value="CBS DOMAIN-CONTAINING PROTEIN CBSX3, MITOCHONDRIAL"/>
    <property type="match status" value="1"/>
</dbReference>
<reference evidence="6" key="1">
    <citation type="submission" date="2018-03" db="EMBL/GenBank/DDBJ databases">
        <authorList>
            <person name="Sun L."/>
            <person name="Liu H."/>
            <person name="Chen W."/>
            <person name="Huang K."/>
            <person name="Liu W."/>
            <person name="Gao X."/>
        </authorList>
    </citation>
    <scope>NUCLEOTIDE SEQUENCE [LARGE SCALE GENOMIC DNA]</scope>
    <source>
        <strain evidence="6">SH9</strain>
    </source>
</reference>
<dbReference type="OrthoDB" id="9808528at2"/>
<dbReference type="GO" id="GO:0008773">
    <property type="term" value="F:[protein-PII] uridylyltransferase activity"/>
    <property type="evidence" value="ECO:0007669"/>
    <property type="project" value="InterPro"/>
</dbReference>
<accession>A0A2T1HRZ1</accession>
<dbReference type="AlphaFoldDB" id="A0A2T1HRZ1"/>
<dbReference type="Pfam" id="PF03445">
    <property type="entry name" value="DUF294"/>
    <property type="match status" value="1"/>
</dbReference>
<dbReference type="PROSITE" id="PS50042">
    <property type="entry name" value="CNMP_BINDING_3"/>
    <property type="match status" value="1"/>
</dbReference>
<dbReference type="InterPro" id="IPR000595">
    <property type="entry name" value="cNMP-bd_dom"/>
</dbReference>
<evidence type="ECO:0000256" key="2">
    <source>
        <dbReference type="PROSITE-ProRule" id="PRU00703"/>
    </source>
</evidence>
<protein>
    <recommendedName>
        <fullName evidence="7">Cyclic nucleotide-binding protein</fullName>
    </recommendedName>
</protein>
<dbReference type="InterPro" id="IPR046342">
    <property type="entry name" value="CBS_dom_sf"/>
</dbReference>
<dbReference type="InterPro" id="IPR018490">
    <property type="entry name" value="cNMP-bd_dom_sf"/>
</dbReference>
<keyword evidence="6" id="KW-1185">Reference proteome</keyword>
<evidence type="ECO:0008006" key="7">
    <source>
        <dbReference type="Google" id="ProtNLM"/>
    </source>
</evidence>
<dbReference type="InterPro" id="IPR005105">
    <property type="entry name" value="GlnD_Uridyltrans_N"/>
</dbReference>
<dbReference type="RefSeq" id="WP_106337716.1">
    <property type="nucleotide sequence ID" value="NZ_PVZS01000014.1"/>
</dbReference>
<dbReference type="Gene3D" id="3.10.580.10">
    <property type="entry name" value="CBS-domain"/>
    <property type="match status" value="1"/>
</dbReference>